<proteinExistence type="inferred from homology"/>
<dbReference type="AlphaFoldDB" id="A0A3G2S3M6"/>
<dbReference type="OrthoDB" id="428822at2759"/>
<name>A0A3G2S3M6_MALR7</name>
<accession>A0A3G2S3M6</accession>
<evidence type="ECO:0000256" key="9">
    <source>
        <dbReference type="RuleBase" id="RU363037"/>
    </source>
</evidence>
<keyword evidence="7 9" id="KW-0030">Aminoacyl-tRNA synthetase</keyword>
<dbReference type="EC" id="6.1.1.17" evidence="2"/>
<keyword evidence="6 9" id="KW-0648">Protein biosynthesis</keyword>
<dbReference type="STRING" id="425264.A0A3G2S3M6"/>
<dbReference type="VEuPathDB" id="FungiDB:DNF11_0808"/>
<dbReference type="Gene3D" id="1.10.10.350">
    <property type="match status" value="1"/>
</dbReference>
<keyword evidence="13" id="KW-1185">Reference proteome</keyword>
<organism evidence="12 13">
    <name type="scientific">Malassezia restricta (strain ATCC 96810 / NBRC 103918 / CBS 7877)</name>
    <name type="common">Seborrheic dermatitis infection agent</name>
    <dbReference type="NCBI Taxonomy" id="425264"/>
    <lineage>
        <taxon>Eukaryota</taxon>
        <taxon>Fungi</taxon>
        <taxon>Dikarya</taxon>
        <taxon>Basidiomycota</taxon>
        <taxon>Ustilaginomycotina</taxon>
        <taxon>Malasseziomycetes</taxon>
        <taxon>Malasseziales</taxon>
        <taxon>Malasseziaceae</taxon>
        <taxon>Malassezia</taxon>
    </lineage>
</organism>
<dbReference type="GO" id="GO:0005739">
    <property type="term" value="C:mitochondrion"/>
    <property type="evidence" value="ECO:0007669"/>
    <property type="project" value="TreeGrafter"/>
</dbReference>
<dbReference type="InterPro" id="IPR045462">
    <property type="entry name" value="aa-tRNA-synth_I_cd-bd"/>
</dbReference>
<dbReference type="PROSITE" id="PS00178">
    <property type="entry name" value="AA_TRNA_LIGASE_I"/>
    <property type="match status" value="1"/>
</dbReference>
<evidence type="ECO:0000256" key="3">
    <source>
        <dbReference type="ARBA" id="ARBA00022598"/>
    </source>
</evidence>
<dbReference type="GO" id="GO:0004818">
    <property type="term" value="F:glutamate-tRNA ligase activity"/>
    <property type="evidence" value="ECO:0007669"/>
    <property type="project" value="UniProtKB-EC"/>
</dbReference>
<evidence type="ECO:0000259" key="10">
    <source>
        <dbReference type="Pfam" id="PF00749"/>
    </source>
</evidence>
<dbReference type="GO" id="GO:0005524">
    <property type="term" value="F:ATP binding"/>
    <property type="evidence" value="ECO:0007669"/>
    <property type="project" value="UniProtKB-KW"/>
</dbReference>
<dbReference type="SUPFAM" id="SSF52374">
    <property type="entry name" value="Nucleotidylyl transferase"/>
    <property type="match status" value="1"/>
</dbReference>
<keyword evidence="3 9" id="KW-0436">Ligase</keyword>
<evidence type="ECO:0000313" key="13">
    <source>
        <dbReference type="Proteomes" id="UP000269793"/>
    </source>
</evidence>
<feature type="domain" description="Glutamyl/glutaminyl-tRNA synthetase class Ib catalytic" evidence="10">
    <location>
        <begin position="19"/>
        <end position="335"/>
    </location>
</feature>
<dbReference type="Gene3D" id="3.40.50.620">
    <property type="entry name" value="HUPs"/>
    <property type="match status" value="1"/>
</dbReference>
<dbReference type="InterPro" id="IPR020058">
    <property type="entry name" value="Glu/Gln-tRNA-synth_Ib_cat-dom"/>
</dbReference>
<evidence type="ECO:0000256" key="8">
    <source>
        <dbReference type="ARBA" id="ARBA00030865"/>
    </source>
</evidence>
<dbReference type="InterPro" id="IPR008925">
    <property type="entry name" value="aa_tRNA-synth_I_cd-bd_sf"/>
</dbReference>
<dbReference type="PRINTS" id="PR00987">
    <property type="entry name" value="TRNASYNTHGLU"/>
</dbReference>
<dbReference type="CDD" id="cd00808">
    <property type="entry name" value="GluRS_core"/>
    <property type="match status" value="1"/>
</dbReference>
<evidence type="ECO:0000256" key="1">
    <source>
        <dbReference type="ARBA" id="ARBA00007894"/>
    </source>
</evidence>
<dbReference type="PANTHER" id="PTHR43311">
    <property type="entry name" value="GLUTAMATE--TRNA LIGASE"/>
    <property type="match status" value="1"/>
</dbReference>
<dbReference type="HAMAP" id="MF_00022">
    <property type="entry name" value="Glu_tRNA_synth_type1"/>
    <property type="match status" value="1"/>
</dbReference>
<sequence length="508" mass="57266">MPSHRLWWGVRTYATGAAVRVRFAPSPTGFLHVGGLRTALLNYLCAKQSGGQFILRMEDTDQTRLVPGAMRALQESLRWAGIHYDEGPDMGGPYGPYVQSERLPLYTSYADKLIRCGRAYRDFRPPVSRDMSARASAILREAYLPPSESEAQERIQRGETFVVRLKMDPERTFSYEDIVYGPMSFRPDAMGGVTDDPIIIKSDGWPTYHLASVVDDTEMRITHVLRGEEWIPSMPKHLALYEALGAKPPIFVHLPLLINADGTKLSKRSGDVRVADYMEQGWEPETLVNLVALTGYSYANLEHADHDVKTMNELIRDFELTRISHTRATLPMDKLVFLNKHHLANKLALATTCEQTKQDLLSRIRPIITSWYGDHSDDYILRVVTLGQQRVDTLRQVPERMAYLFTEPRWDTDTCRAFRASVPTPSFRQVIQAGHDLVLQTRDIHGDWGVWIKSLQVAGGKSAVQKSLRIALTGERAGPPLADIIDMLGPQKAAARLAAALAWDKQHH</sequence>
<dbReference type="InterPro" id="IPR033910">
    <property type="entry name" value="GluRS_core"/>
</dbReference>
<dbReference type="SUPFAM" id="SSF48163">
    <property type="entry name" value="An anticodon-binding domain of class I aminoacyl-tRNA synthetases"/>
    <property type="match status" value="1"/>
</dbReference>
<dbReference type="InterPro" id="IPR049940">
    <property type="entry name" value="GluQ/Sye"/>
</dbReference>
<dbReference type="PANTHER" id="PTHR43311:SF2">
    <property type="entry name" value="GLUTAMATE--TRNA LIGASE, MITOCHONDRIAL-RELATED"/>
    <property type="match status" value="1"/>
</dbReference>
<dbReference type="InterPro" id="IPR020751">
    <property type="entry name" value="aa-tRNA-synth_I_codon-bd_sub2"/>
</dbReference>
<dbReference type="EMBL" id="CP033149">
    <property type="protein sequence ID" value="AYO41758.1"/>
    <property type="molecule type" value="Genomic_DNA"/>
</dbReference>
<dbReference type="InterPro" id="IPR004527">
    <property type="entry name" value="Glu-tRNA-ligase_bac/mito"/>
</dbReference>
<evidence type="ECO:0000256" key="4">
    <source>
        <dbReference type="ARBA" id="ARBA00022741"/>
    </source>
</evidence>
<dbReference type="GO" id="GO:0006424">
    <property type="term" value="P:glutamyl-tRNA aminoacylation"/>
    <property type="evidence" value="ECO:0007669"/>
    <property type="project" value="InterPro"/>
</dbReference>
<evidence type="ECO:0000259" key="11">
    <source>
        <dbReference type="Pfam" id="PF19269"/>
    </source>
</evidence>
<reference evidence="12 13" key="1">
    <citation type="submission" date="2018-10" db="EMBL/GenBank/DDBJ databases">
        <title>Complete genome sequence of Malassezia restricta CBS 7877.</title>
        <authorList>
            <person name="Morand S.C."/>
            <person name="Bertignac M."/>
            <person name="Iltis A."/>
            <person name="Kolder I."/>
            <person name="Pirovano W."/>
            <person name="Jourdain R."/>
            <person name="Clavaud C."/>
        </authorList>
    </citation>
    <scope>NUCLEOTIDE SEQUENCE [LARGE SCALE GENOMIC DNA]</scope>
    <source>
        <strain evidence="12 13">CBS 7877</strain>
    </source>
</reference>
<dbReference type="Pfam" id="PF00749">
    <property type="entry name" value="tRNA-synt_1c"/>
    <property type="match status" value="1"/>
</dbReference>
<comment type="similarity">
    <text evidence="1">Belongs to the class-I aminoacyl-tRNA synthetase family. Glutamate--tRNA ligase type 1 subfamily.</text>
</comment>
<evidence type="ECO:0000256" key="6">
    <source>
        <dbReference type="ARBA" id="ARBA00022917"/>
    </source>
</evidence>
<dbReference type="Proteomes" id="UP000269793">
    <property type="component" value="Chromosome II"/>
</dbReference>
<gene>
    <name evidence="12" type="primary">gltX</name>
    <name evidence="12" type="ORF">DNF11_0808</name>
</gene>
<evidence type="ECO:0000256" key="5">
    <source>
        <dbReference type="ARBA" id="ARBA00022840"/>
    </source>
</evidence>
<feature type="domain" description="Aminoacyl-tRNA synthetase class I anticodon-binding" evidence="11">
    <location>
        <begin position="362"/>
        <end position="501"/>
    </location>
</feature>
<keyword evidence="4 9" id="KW-0547">Nucleotide-binding</keyword>
<evidence type="ECO:0000256" key="2">
    <source>
        <dbReference type="ARBA" id="ARBA00012835"/>
    </source>
</evidence>
<dbReference type="GO" id="GO:0000049">
    <property type="term" value="F:tRNA binding"/>
    <property type="evidence" value="ECO:0007669"/>
    <property type="project" value="InterPro"/>
</dbReference>
<keyword evidence="5 9" id="KW-0067">ATP-binding</keyword>
<dbReference type="InterPro" id="IPR001412">
    <property type="entry name" value="aa-tRNA-synth_I_CS"/>
</dbReference>
<dbReference type="GO" id="GO:0008270">
    <property type="term" value="F:zinc ion binding"/>
    <property type="evidence" value="ECO:0007669"/>
    <property type="project" value="InterPro"/>
</dbReference>
<evidence type="ECO:0000256" key="7">
    <source>
        <dbReference type="ARBA" id="ARBA00023146"/>
    </source>
</evidence>
<dbReference type="InterPro" id="IPR000924">
    <property type="entry name" value="Glu/Gln-tRNA-synth"/>
</dbReference>
<dbReference type="Pfam" id="PF19269">
    <property type="entry name" value="Anticodon_2"/>
    <property type="match status" value="1"/>
</dbReference>
<protein>
    <recommendedName>
        <fullName evidence="2">glutamate--tRNA ligase</fullName>
        <ecNumber evidence="2">6.1.1.17</ecNumber>
    </recommendedName>
    <alternativeName>
        <fullName evidence="8">Glutamyl-tRNA synthetase</fullName>
    </alternativeName>
</protein>
<evidence type="ECO:0000313" key="12">
    <source>
        <dbReference type="EMBL" id="AYO41758.1"/>
    </source>
</evidence>
<dbReference type="NCBIfam" id="TIGR00464">
    <property type="entry name" value="gltX_bact"/>
    <property type="match status" value="1"/>
</dbReference>
<dbReference type="InterPro" id="IPR014729">
    <property type="entry name" value="Rossmann-like_a/b/a_fold"/>
</dbReference>